<evidence type="ECO:0000313" key="2">
    <source>
        <dbReference type="Proteomes" id="UP000724584"/>
    </source>
</evidence>
<accession>A0ACB7PMT8</accession>
<gene>
    <name evidence="1" type="ORF">F5144DRAFT_478509</name>
</gene>
<reference evidence="1 2" key="1">
    <citation type="journal article" date="2021" name="Nat. Commun.">
        <title>Genetic determinants of endophytism in the Arabidopsis root mycobiome.</title>
        <authorList>
            <person name="Mesny F."/>
            <person name="Miyauchi S."/>
            <person name="Thiergart T."/>
            <person name="Pickel B."/>
            <person name="Atanasova L."/>
            <person name="Karlsson M."/>
            <person name="Huettel B."/>
            <person name="Barry K.W."/>
            <person name="Haridas S."/>
            <person name="Chen C."/>
            <person name="Bauer D."/>
            <person name="Andreopoulos W."/>
            <person name="Pangilinan J."/>
            <person name="LaButti K."/>
            <person name="Riley R."/>
            <person name="Lipzen A."/>
            <person name="Clum A."/>
            <person name="Drula E."/>
            <person name="Henrissat B."/>
            <person name="Kohler A."/>
            <person name="Grigoriev I.V."/>
            <person name="Martin F.M."/>
            <person name="Hacquard S."/>
        </authorList>
    </citation>
    <scope>NUCLEOTIDE SEQUENCE [LARGE SCALE GENOMIC DNA]</scope>
    <source>
        <strain evidence="1 2">MPI-SDFR-AT-0079</strain>
    </source>
</reference>
<sequence>MAFPQHASSRFSDVQLPIVFLPDVEEEDDMESGAGLEVDTRPKQNVPQPAPAPQHPIPSMQQAFAESLMEATQGAAVKPKLRTGDAKARREELLDGGRSDPPPTALWRGRAGQRTHELCRLLAQISFGVYLLLHGMANSQILVVSILQGHIDEVDEFLETTLEDMDLATKDMEDRIKHLKLPMDNIGVFEKMLEDRNFRMQILDGNQKIEHILARTQVALKQTTHDLAEGLAATREFTIYLAEQQHGSWRRDRPDVIDIFDAMKGNTDGWFNAFMDLQAKGSSLNALIVRLTDIVSEMERRAGEVSRKTRFSVKPYSSPTHSPRPSDASSITTPPTSPPPRKIPNSPPRLSLRLSAIQTVALTIDTETQLMAELHAPKEDDTAARNEAGADAATRQSVLMVTSRSPPPEESPPETPSELPPQSPPARDPRRLSKRPSMLADLPKLEVPKEDDEGEEATFYLLQPRTYTPQPPSPQPSPRIIDEWPKTTPESSETQRQRVDSSASSVESTAQLTLEPIKPRMEHVISKPQVHRLRVVEIGSKTDPRTGTRLSQRPESRSRPGPDPAQAPELVIPQDPEVVTTQRTSLRQRISLKTSPPESIQVPHPNAAERPLHAAPRGYQAPDSAYGSDMERPPVNSMASVNSPLADFSPPFIHPGMIPSPHSERQFFRPVQASPYSPLQQRPHTAGTVGPHHFPPPPRHAPSRMGMSIMSTDTSMTGQTGKSVKKKRSAFGWLKKAFALDDEERAAFEQRKREQTPSNPYYEPKSQQFLDGKRIRPRPGY</sequence>
<name>A0ACB7PMT8_9PEZI</name>
<organism evidence="1 2">
    <name type="scientific">Chaetomium tenue</name>
    <dbReference type="NCBI Taxonomy" id="1854479"/>
    <lineage>
        <taxon>Eukaryota</taxon>
        <taxon>Fungi</taxon>
        <taxon>Dikarya</taxon>
        <taxon>Ascomycota</taxon>
        <taxon>Pezizomycotina</taxon>
        <taxon>Sordariomycetes</taxon>
        <taxon>Sordariomycetidae</taxon>
        <taxon>Sordariales</taxon>
        <taxon>Chaetomiaceae</taxon>
        <taxon>Chaetomium</taxon>
    </lineage>
</organism>
<dbReference type="Proteomes" id="UP000724584">
    <property type="component" value="Unassembled WGS sequence"/>
</dbReference>
<protein>
    <submittedName>
        <fullName evidence="1">Uncharacterized protein</fullName>
    </submittedName>
</protein>
<proteinExistence type="predicted"/>
<evidence type="ECO:0000313" key="1">
    <source>
        <dbReference type="EMBL" id="KAH6650097.1"/>
    </source>
</evidence>
<keyword evidence="2" id="KW-1185">Reference proteome</keyword>
<dbReference type="EMBL" id="JAGIZQ010000001">
    <property type="protein sequence ID" value="KAH6650097.1"/>
    <property type="molecule type" value="Genomic_DNA"/>
</dbReference>
<comment type="caution">
    <text evidence="1">The sequence shown here is derived from an EMBL/GenBank/DDBJ whole genome shotgun (WGS) entry which is preliminary data.</text>
</comment>